<dbReference type="GO" id="GO:0005813">
    <property type="term" value="C:centrosome"/>
    <property type="evidence" value="ECO:0007669"/>
    <property type="project" value="TreeGrafter"/>
</dbReference>
<name>A0A8B6FVJ4_MYTGA</name>
<dbReference type="AlphaFoldDB" id="A0A8B6FVJ4"/>
<dbReference type="PANTHER" id="PTHR46540">
    <property type="entry name" value="TETRATRICOPEPTIDE REPEAT PROTEIN 12"/>
    <property type="match status" value="1"/>
</dbReference>
<dbReference type="InterPro" id="IPR011989">
    <property type="entry name" value="ARM-like"/>
</dbReference>
<proteinExistence type="predicted"/>
<dbReference type="PANTHER" id="PTHR46540:SF1">
    <property type="entry name" value="TETRATRICOPEPTIDE REPEAT PROTEIN 12"/>
    <property type="match status" value="1"/>
</dbReference>
<dbReference type="EMBL" id="UYJE01007377">
    <property type="protein sequence ID" value="VDI54230.1"/>
    <property type="molecule type" value="Genomic_DNA"/>
</dbReference>
<dbReference type="InterPro" id="IPR016024">
    <property type="entry name" value="ARM-type_fold"/>
</dbReference>
<protein>
    <submittedName>
        <fullName evidence="1">Uncharacterized protein</fullName>
    </submittedName>
</protein>
<evidence type="ECO:0000313" key="2">
    <source>
        <dbReference type="Proteomes" id="UP000596742"/>
    </source>
</evidence>
<comment type="caution">
    <text evidence="1">The sequence shown here is derived from an EMBL/GenBank/DDBJ whole genome shotgun (WGS) entry which is preliminary data.</text>
</comment>
<dbReference type="OrthoDB" id="629492at2759"/>
<sequence length="399" mass="44966">MLTAGIDMFNKACIDCETNQQLIVTSNGFPNKFLRFLEVKIKSNGKVMKTACINFLNTVALTELGRSTVILTFNMTRLLTLLYDLVRTNANLAVMAGYILNNLALDKRFKQQIRDKMDDILPSFENLLKDNSSVLHVLPSCISTMMNLCYDPNIRLKILNRNEMWKANVDLLVIHKDKLKEPVSIELVEACLGMLANLTYEPSQNMKEFSLPICKNCLELCSKFKHYKLIVQRAFTILGHILPHSIPTVDWFCENAGHELLLYCIKNEEELEENKKSALKGLAGCTQINDQARIFIVDHKGLGTLVKSIKSCDESVIGNAALCLGHCTQIPKVCAALTKTDIMKDLLVLARDGKRPQLQKNCAILIAKLAQGDTRHLEKLRELHGIEILHSCMNYIKTS</sequence>
<dbReference type="GO" id="GO:0070286">
    <property type="term" value="P:axonemal dynein complex assembly"/>
    <property type="evidence" value="ECO:0007669"/>
    <property type="project" value="TreeGrafter"/>
</dbReference>
<dbReference type="GO" id="GO:0005737">
    <property type="term" value="C:cytoplasm"/>
    <property type="evidence" value="ECO:0007669"/>
    <property type="project" value="TreeGrafter"/>
</dbReference>
<dbReference type="SUPFAM" id="SSF48371">
    <property type="entry name" value="ARM repeat"/>
    <property type="match status" value="1"/>
</dbReference>
<dbReference type="InterPro" id="IPR043195">
    <property type="entry name" value="TTC12"/>
</dbReference>
<dbReference type="Gene3D" id="1.25.10.10">
    <property type="entry name" value="Leucine-rich Repeat Variant"/>
    <property type="match status" value="1"/>
</dbReference>
<dbReference type="GO" id="GO:0007288">
    <property type="term" value="P:sperm axoneme assembly"/>
    <property type="evidence" value="ECO:0007669"/>
    <property type="project" value="TreeGrafter"/>
</dbReference>
<dbReference type="Proteomes" id="UP000596742">
    <property type="component" value="Unassembled WGS sequence"/>
</dbReference>
<evidence type="ECO:0000313" key="1">
    <source>
        <dbReference type="EMBL" id="VDI54230.1"/>
    </source>
</evidence>
<reference evidence="1" key="1">
    <citation type="submission" date="2018-11" db="EMBL/GenBank/DDBJ databases">
        <authorList>
            <person name="Alioto T."/>
            <person name="Alioto T."/>
        </authorList>
    </citation>
    <scope>NUCLEOTIDE SEQUENCE</scope>
</reference>
<gene>
    <name evidence="1" type="ORF">MGAL_10B037524</name>
</gene>
<accession>A0A8B6FVJ4</accession>
<organism evidence="1 2">
    <name type="scientific">Mytilus galloprovincialis</name>
    <name type="common">Mediterranean mussel</name>
    <dbReference type="NCBI Taxonomy" id="29158"/>
    <lineage>
        <taxon>Eukaryota</taxon>
        <taxon>Metazoa</taxon>
        <taxon>Spiralia</taxon>
        <taxon>Lophotrochozoa</taxon>
        <taxon>Mollusca</taxon>
        <taxon>Bivalvia</taxon>
        <taxon>Autobranchia</taxon>
        <taxon>Pteriomorphia</taxon>
        <taxon>Mytilida</taxon>
        <taxon>Mytiloidea</taxon>
        <taxon>Mytilidae</taxon>
        <taxon>Mytilinae</taxon>
        <taxon>Mytilus</taxon>
    </lineage>
</organism>
<keyword evidence="2" id="KW-1185">Reference proteome</keyword>